<dbReference type="InterPro" id="IPR000014">
    <property type="entry name" value="PAS"/>
</dbReference>
<dbReference type="SMART" id="SM00387">
    <property type="entry name" value="HATPase_c"/>
    <property type="match status" value="1"/>
</dbReference>
<evidence type="ECO:0000256" key="1">
    <source>
        <dbReference type="ARBA" id="ARBA00000085"/>
    </source>
</evidence>
<gene>
    <name evidence="16" type="ORF">SAMN05421774_102531</name>
</gene>
<evidence type="ECO:0000256" key="12">
    <source>
        <dbReference type="ARBA" id="ARBA00023136"/>
    </source>
</evidence>
<reference evidence="16 17" key="1">
    <citation type="submission" date="2017-01" db="EMBL/GenBank/DDBJ databases">
        <authorList>
            <person name="Mah S.A."/>
            <person name="Swanson W.J."/>
            <person name="Moy G.W."/>
            <person name="Vacquier V.D."/>
        </authorList>
    </citation>
    <scope>NUCLEOTIDE SEQUENCE [LARGE SCALE GENOMIC DNA]</scope>
    <source>
        <strain evidence="16 17">DSM 26375</strain>
    </source>
</reference>
<feature type="transmembrane region" description="Helical" evidence="13">
    <location>
        <begin position="41"/>
        <end position="63"/>
    </location>
</feature>
<keyword evidence="10 13" id="KW-1133">Transmembrane helix</keyword>
<dbReference type="Pfam" id="PF00989">
    <property type="entry name" value="PAS"/>
    <property type="match status" value="1"/>
</dbReference>
<dbReference type="InterPro" id="IPR013767">
    <property type="entry name" value="PAS_fold"/>
</dbReference>
<evidence type="ECO:0000256" key="8">
    <source>
        <dbReference type="ARBA" id="ARBA00022777"/>
    </source>
</evidence>
<dbReference type="GO" id="GO:0000155">
    <property type="term" value="F:phosphorelay sensor kinase activity"/>
    <property type="evidence" value="ECO:0007669"/>
    <property type="project" value="InterPro"/>
</dbReference>
<dbReference type="SMART" id="SM00388">
    <property type="entry name" value="HisKA"/>
    <property type="match status" value="1"/>
</dbReference>
<dbReference type="GO" id="GO:0006355">
    <property type="term" value="P:regulation of DNA-templated transcription"/>
    <property type="evidence" value="ECO:0007669"/>
    <property type="project" value="InterPro"/>
</dbReference>
<dbReference type="PROSITE" id="PS50109">
    <property type="entry name" value="HIS_KIN"/>
    <property type="match status" value="1"/>
</dbReference>
<evidence type="ECO:0000256" key="10">
    <source>
        <dbReference type="ARBA" id="ARBA00022989"/>
    </source>
</evidence>
<keyword evidence="6 13" id="KW-0812">Transmembrane</keyword>
<dbReference type="EC" id="2.7.13.3" evidence="3"/>
<keyword evidence="5" id="KW-0808">Transferase</keyword>
<dbReference type="PANTHER" id="PTHR43047">
    <property type="entry name" value="TWO-COMPONENT HISTIDINE PROTEIN KINASE"/>
    <property type="match status" value="1"/>
</dbReference>
<sequence length="726" mass="80896">MLHCFDVSQIDALSGLTLFFWFGIFYLLYRACSSYFFGRTYFVISLVAMLLWLFAVFMEISSVSAACKIFWSGTAWPMIVLLPTAWVFFLTDYTFGAPQKPRLWRKFILWAGPLAAALVVGSNHLHHLFYGPGAGPVIVNGQMSIAYDRGPLFYLFSTYLYTMMICAMVVTLRGALLANAHHRTFFIGLFLVTLAPAFSDILYMFAGVTIRGYDPTPFAFSISLFILLMMVAQNRLMDVGAIAKDLLFNNSPDPIFLLDIEGNLVGRNPEANRMFGAGHGKSLPLSTQSHDLKTFIDEIIQTNGSPLRRALSVRNRHFEPDVFPVNQHVGRPGTVVGWVLRLQDTTERRFLSGALQAERDFLSRLMETSMAGILVLDSTGEITFINAEAEQVLGLQNRAISDVSLKDPAWQFEWPEGVPATDLGAAFVQLIRDRKPVRDRLISLKRLSDGERRVISINASQLAAPGSEAKAVVSLADVTDQYRTELHLRDAAAKSEYENRSKSQFIANMSHEIRTPLNGVLGMAEVLDRLIKDPEQKRMITTIRHSGELLLAILNDVLDMSKIEAGKLELEAALFRPDHLAARIEELFTVAADEKQLAFEVFTSGRADLQRIGDPHRLMQILQNLVSNAIKFTPDGEIMVTFSCAVGKPMIVEVRDTGIGMYSEQVDRIFRPFEQADGSVTRRFGGTGLGMAIVAKLVELMHGQIEVHSELGEGTTIRLVLPLELA</sequence>
<evidence type="ECO:0000256" key="9">
    <source>
        <dbReference type="ARBA" id="ARBA00022840"/>
    </source>
</evidence>
<feature type="domain" description="PAS" evidence="15">
    <location>
        <begin position="358"/>
        <end position="396"/>
    </location>
</feature>
<proteinExistence type="predicted"/>
<dbReference type="InterPro" id="IPR003594">
    <property type="entry name" value="HATPase_dom"/>
</dbReference>
<evidence type="ECO:0000313" key="16">
    <source>
        <dbReference type="EMBL" id="SIS82887.1"/>
    </source>
</evidence>
<evidence type="ECO:0000256" key="7">
    <source>
        <dbReference type="ARBA" id="ARBA00022741"/>
    </source>
</evidence>
<dbReference type="SUPFAM" id="SSF47384">
    <property type="entry name" value="Homodimeric domain of signal transducing histidine kinase"/>
    <property type="match status" value="1"/>
</dbReference>
<protein>
    <recommendedName>
        <fullName evidence="3">histidine kinase</fullName>
        <ecNumber evidence="3">2.7.13.3</ecNumber>
    </recommendedName>
</protein>
<dbReference type="Gene3D" id="1.10.287.130">
    <property type="match status" value="1"/>
</dbReference>
<evidence type="ECO:0000256" key="2">
    <source>
        <dbReference type="ARBA" id="ARBA00004370"/>
    </source>
</evidence>
<dbReference type="InterPro" id="IPR005467">
    <property type="entry name" value="His_kinase_dom"/>
</dbReference>
<feature type="transmembrane region" description="Helical" evidence="13">
    <location>
        <begin position="152"/>
        <end position="172"/>
    </location>
</feature>
<feature type="transmembrane region" description="Helical" evidence="13">
    <location>
        <begin position="107"/>
        <end position="125"/>
    </location>
</feature>
<dbReference type="Pfam" id="PF16927">
    <property type="entry name" value="HisKA_7TM"/>
    <property type="match status" value="1"/>
</dbReference>
<dbReference type="GO" id="GO:0009927">
    <property type="term" value="F:histidine phosphotransfer kinase activity"/>
    <property type="evidence" value="ECO:0007669"/>
    <property type="project" value="TreeGrafter"/>
</dbReference>
<evidence type="ECO:0000256" key="11">
    <source>
        <dbReference type="ARBA" id="ARBA00023012"/>
    </source>
</evidence>
<dbReference type="OrthoDB" id="9801651at2"/>
<organism evidence="16 17">
    <name type="scientific">Gemmobacter megaterium</name>
    <dbReference type="NCBI Taxonomy" id="1086013"/>
    <lineage>
        <taxon>Bacteria</taxon>
        <taxon>Pseudomonadati</taxon>
        <taxon>Pseudomonadota</taxon>
        <taxon>Alphaproteobacteria</taxon>
        <taxon>Rhodobacterales</taxon>
        <taxon>Paracoccaceae</taxon>
        <taxon>Gemmobacter</taxon>
    </lineage>
</organism>
<dbReference type="Pfam" id="PF13188">
    <property type="entry name" value="PAS_8"/>
    <property type="match status" value="1"/>
</dbReference>
<evidence type="ECO:0000256" key="5">
    <source>
        <dbReference type="ARBA" id="ARBA00022679"/>
    </source>
</evidence>
<keyword evidence="9" id="KW-0067">ATP-binding</keyword>
<evidence type="ECO:0000256" key="6">
    <source>
        <dbReference type="ARBA" id="ARBA00022692"/>
    </source>
</evidence>
<dbReference type="CDD" id="cd00130">
    <property type="entry name" value="PAS"/>
    <property type="match status" value="1"/>
</dbReference>
<feature type="transmembrane region" description="Helical" evidence="13">
    <location>
        <begin position="184"/>
        <end position="206"/>
    </location>
</feature>
<dbReference type="SMART" id="SM00091">
    <property type="entry name" value="PAS"/>
    <property type="match status" value="2"/>
</dbReference>
<dbReference type="PRINTS" id="PR00344">
    <property type="entry name" value="BCTRLSENSOR"/>
</dbReference>
<dbReference type="Proteomes" id="UP000186141">
    <property type="component" value="Unassembled WGS sequence"/>
</dbReference>
<dbReference type="Gene3D" id="3.30.565.10">
    <property type="entry name" value="Histidine kinase-like ATPase, C-terminal domain"/>
    <property type="match status" value="1"/>
</dbReference>
<dbReference type="AlphaFoldDB" id="A0A1N7M9Z5"/>
<dbReference type="STRING" id="1086013.SAMN05421774_102531"/>
<feature type="transmembrane region" description="Helical" evidence="13">
    <location>
        <begin position="12"/>
        <end position="29"/>
    </location>
</feature>
<feature type="domain" description="PAS" evidence="15">
    <location>
        <begin position="247"/>
        <end position="276"/>
    </location>
</feature>
<dbReference type="Pfam" id="PF02518">
    <property type="entry name" value="HATPase_c"/>
    <property type="match status" value="1"/>
</dbReference>
<dbReference type="Pfam" id="PF00512">
    <property type="entry name" value="HisKA"/>
    <property type="match status" value="1"/>
</dbReference>
<evidence type="ECO:0000259" key="15">
    <source>
        <dbReference type="PROSITE" id="PS50112"/>
    </source>
</evidence>
<dbReference type="GO" id="GO:0005524">
    <property type="term" value="F:ATP binding"/>
    <property type="evidence" value="ECO:0007669"/>
    <property type="project" value="UniProtKB-KW"/>
</dbReference>
<evidence type="ECO:0000313" key="17">
    <source>
        <dbReference type="Proteomes" id="UP000186141"/>
    </source>
</evidence>
<dbReference type="SUPFAM" id="SSF55785">
    <property type="entry name" value="PYP-like sensor domain (PAS domain)"/>
    <property type="match status" value="2"/>
</dbReference>
<keyword evidence="17" id="KW-1185">Reference proteome</keyword>
<keyword evidence="7" id="KW-0547">Nucleotide-binding</keyword>
<dbReference type="InterPro" id="IPR004358">
    <property type="entry name" value="Sig_transdc_His_kin-like_C"/>
</dbReference>
<dbReference type="Gene3D" id="3.30.450.20">
    <property type="entry name" value="PAS domain"/>
    <property type="match status" value="2"/>
</dbReference>
<comment type="subcellular location">
    <subcellularLocation>
        <location evidence="2">Membrane</location>
    </subcellularLocation>
</comment>
<dbReference type="InterPro" id="IPR003661">
    <property type="entry name" value="HisK_dim/P_dom"/>
</dbReference>
<keyword evidence="11" id="KW-0902">Two-component regulatory system</keyword>
<dbReference type="NCBIfam" id="TIGR00229">
    <property type="entry name" value="sensory_box"/>
    <property type="match status" value="1"/>
</dbReference>
<evidence type="ECO:0000259" key="14">
    <source>
        <dbReference type="PROSITE" id="PS50109"/>
    </source>
</evidence>
<dbReference type="FunFam" id="1.10.287.130:FF:000004">
    <property type="entry name" value="Ethylene receptor 1"/>
    <property type="match status" value="1"/>
</dbReference>
<dbReference type="InterPro" id="IPR036097">
    <property type="entry name" value="HisK_dim/P_sf"/>
</dbReference>
<dbReference type="RefSeq" id="WP_076529703.1">
    <property type="nucleotide sequence ID" value="NZ_BMEH01000002.1"/>
</dbReference>
<name>A0A1N7M9Z5_9RHOB</name>
<dbReference type="InterPro" id="IPR031621">
    <property type="entry name" value="HisKA_7TM"/>
</dbReference>
<feature type="domain" description="Histidine kinase" evidence="14">
    <location>
        <begin position="508"/>
        <end position="725"/>
    </location>
</feature>
<keyword evidence="4" id="KW-0597">Phosphoprotein</keyword>
<dbReference type="FunFam" id="3.30.565.10:FF:000010">
    <property type="entry name" value="Sensor histidine kinase RcsC"/>
    <property type="match status" value="1"/>
</dbReference>
<dbReference type="CDD" id="cd16922">
    <property type="entry name" value="HATPase_EvgS-ArcB-TorS-like"/>
    <property type="match status" value="1"/>
</dbReference>
<evidence type="ECO:0000256" key="4">
    <source>
        <dbReference type="ARBA" id="ARBA00022553"/>
    </source>
</evidence>
<dbReference type="GO" id="GO:0005886">
    <property type="term" value="C:plasma membrane"/>
    <property type="evidence" value="ECO:0007669"/>
    <property type="project" value="TreeGrafter"/>
</dbReference>
<accession>A0A1N7M9Z5</accession>
<keyword evidence="8" id="KW-0418">Kinase</keyword>
<keyword evidence="12 13" id="KW-0472">Membrane</keyword>
<dbReference type="PANTHER" id="PTHR43047:SF72">
    <property type="entry name" value="OSMOSENSING HISTIDINE PROTEIN KINASE SLN1"/>
    <property type="match status" value="1"/>
</dbReference>
<feature type="transmembrane region" description="Helical" evidence="13">
    <location>
        <begin position="75"/>
        <end position="95"/>
    </location>
</feature>
<dbReference type="PROSITE" id="PS50112">
    <property type="entry name" value="PAS"/>
    <property type="match status" value="2"/>
</dbReference>
<dbReference type="InterPro" id="IPR036890">
    <property type="entry name" value="HATPase_C_sf"/>
</dbReference>
<evidence type="ECO:0000256" key="3">
    <source>
        <dbReference type="ARBA" id="ARBA00012438"/>
    </source>
</evidence>
<dbReference type="EMBL" id="FTOT01000002">
    <property type="protein sequence ID" value="SIS82887.1"/>
    <property type="molecule type" value="Genomic_DNA"/>
</dbReference>
<evidence type="ECO:0000256" key="13">
    <source>
        <dbReference type="SAM" id="Phobius"/>
    </source>
</evidence>
<comment type="catalytic activity">
    <reaction evidence="1">
        <text>ATP + protein L-histidine = ADP + protein N-phospho-L-histidine.</text>
        <dbReference type="EC" id="2.7.13.3"/>
    </reaction>
</comment>
<dbReference type="SUPFAM" id="SSF55874">
    <property type="entry name" value="ATPase domain of HSP90 chaperone/DNA topoisomerase II/histidine kinase"/>
    <property type="match status" value="1"/>
</dbReference>
<dbReference type="InterPro" id="IPR035965">
    <property type="entry name" value="PAS-like_dom_sf"/>
</dbReference>
<dbReference type="CDD" id="cd00082">
    <property type="entry name" value="HisKA"/>
    <property type="match status" value="1"/>
</dbReference>